<dbReference type="SUPFAM" id="SSF55874">
    <property type="entry name" value="ATPase domain of HSP90 chaperone/DNA topoisomerase II/histidine kinase"/>
    <property type="match status" value="1"/>
</dbReference>
<dbReference type="Gene3D" id="3.30.565.10">
    <property type="entry name" value="Histidine kinase-like ATPase, C-terminal domain"/>
    <property type="match status" value="1"/>
</dbReference>
<keyword evidence="6" id="KW-0547">Nucleotide-binding</keyword>
<evidence type="ECO:0000256" key="4">
    <source>
        <dbReference type="ARBA" id="ARBA00022553"/>
    </source>
</evidence>
<dbReference type="Pfam" id="PF02518">
    <property type="entry name" value="HATPase_c"/>
    <property type="match status" value="1"/>
</dbReference>
<dbReference type="CDD" id="cd00082">
    <property type="entry name" value="HisKA"/>
    <property type="match status" value="1"/>
</dbReference>
<dbReference type="Gene3D" id="3.40.50.2300">
    <property type="match status" value="1"/>
</dbReference>
<sequence length="796" mass="85920">MLAATEVMNQIEQIAFAATQGLYDPETVDFVSDGTPRLDFASKLVHDAKYNGLKAELSTAVLALMTLTDERTYKETKAATQRQSQLIMLSFVFMAGTILLVLLASEIIRRQVLLPIHRLSEAARRLASGDYSTRVITALSRKSDHPLGVEELGALGATFDGMAQSIEHELLTRAAVQRELEAARQQAENATRAKSIFLANMSHEIRTPMNAIIGMSYLALQTALTPRQQDYISTVHTAAHSLLGIINDILDFSKVEAGKLELEQTAFRLTDVLDNTLALLRQRAKEKGIALILDIIDPDLRGVAGVLCGDALRLGQVLNNLLSNAVKFTEQGGVRLTVTTVAQSDSGRELRFSIHDTGIGLTTAQINGLFQEFTQADGSTTRRFGGTGLGLAICKRLIALMGGEIQVVSEPDAGSCFTFTAYFDAGDVTNLRTDAATADAALLTGMRVLLVEDHPINQQLAIELLQSQGVVVDVANHGQQALDQLAAQSETYYHAVLMDIQMPVMDGYEATQRLRDNPRYAALPIIAMTAHALVEERERCLALGMTEHLSKPIEPAALYAMLAQHYQAPLTNPAQSALKKAGFSTFPDLAQNAGALPAPLLTIAELDTASGLRRVGGNIQLYVQLLANFVNEFSDASATVAALFEAADWATVERWAHTLAGLAGTIGAARVQELARTLETACHHGDGKAAQIALPLLLMDLQPLLIALRTYLGKPAATETSPPNADAGQLPECLPQLRQLLNNCDGDAIALWEAHQPEFAGVLPLAQVQKITQALMNIDFEIALQLLPTDKSESST</sequence>
<gene>
    <name evidence="20" type="ORF">CXB77_07935</name>
</gene>
<keyword evidence="14" id="KW-0175">Coiled coil</keyword>
<dbReference type="PANTHER" id="PTHR45339:SF5">
    <property type="entry name" value="HISTIDINE KINASE"/>
    <property type="match status" value="1"/>
</dbReference>
<feature type="domain" description="HAMP" evidence="18">
    <location>
        <begin position="110"/>
        <end position="171"/>
    </location>
</feature>
<dbReference type="PANTHER" id="PTHR45339">
    <property type="entry name" value="HYBRID SIGNAL TRANSDUCTION HISTIDINE KINASE J"/>
    <property type="match status" value="1"/>
</dbReference>
<protein>
    <recommendedName>
        <fullName evidence="11">Sensory/regulatory protein RpfC</fullName>
        <ecNumber evidence="3">2.7.13.3</ecNumber>
    </recommendedName>
</protein>
<evidence type="ECO:0000256" key="9">
    <source>
        <dbReference type="ARBA" id="ARBA00023012"/>
    </source>
</evidence>
<dbReference type="InterPro" id="IPR036890">
    <property type="entry name" value="HATPase_C_sf"/>
</dbReference>
<dbReference type="InterPro" id="IPR005467">
    <property type="entry name" value="His_kinase_dom"/>
</dbReference>
<evidence type="ECO:0000256" key="15">
    <source>
        <dbReference type="SAM" id="Phobius"/>
    </source>
</evidence>
<evidence type="ECO:0000259" key="17">
    <source>
        <dbReference type="PROSITE" id="PS50110"/>
    </source>
</evidence>
<dbReference type="GO" id="GO:0005886">
    <property type="term" value="C:plasma membrane"/>
    <property type="evidence" value="ECO:0007669"/>
    <property type="project" value="UniProtKB-SubCell"/>
</dbReference>
<reference evidence="20 21" key="1">
    <citation type="submission" date="2018-01" db="EMBL/GenBank/DDBJ databases">
        <title>The complete genome sequence of Chromatium okenii LaCa, a purple sulfur bacterium with a turbulent life.</title>
        <authorList>
            <person name="Luedin S.M."/>
            <person name="Liechti N."/>
            <person name="Storelli N."/>
            <person name="Danza F."/>
            <person name="Wittwer M."/>
            <person name="Pothier J.F."/>
            <person name="Tonolla M.A."/>
        </authorList>
    </citation>
    <scope>NUCLEOTIDE SEQUENCE [LARGE SCALE GENOMIC DNA]</scope>
    <source>
        <strain evidence="20 21">LaCa</strain>
    </source>
</reference>
<evidence type="ECO:0000256" key="11">
    <source>
        <dbReference type="ARBA" id="ARBA00068150"/>
    </source>
</evidence>
<feature type="domain" description="Response regulatory" evidence="17">
    <location>
        <begin position="447"/>
        <end position="566"/>
    </location>
</feature>
<keyword evidence="7 20" id="KW-0418">Kinase</keyword>
<dbReference type="SMART" id="SM00304">
    <property type="entry name" value="HAMP"/>
    <property type="match status" value="1"/>
</dbReference>
<evidence type="ECO:0000259" key="18">
    <source>
        <dbReference type="PROSITE" id="PS50885"/>
    </source>
</evidence>
<comment type="caution">
    <text evidence="20">The sequence shown here is derived from an EMBL/GenBank/DDBJ whole genome shotgun (WGS) entry which is preliminary data.</text>
</comment>
<name>A0A2S7XSH7_9GAMM</name>
<dbReference type="Pfam" id="PF00672">
    <property type="entry name" value="HAMP"/>
    <property type="match status" value="1"/>
</dbReference>
<dbReference type="SUPFAM" id="SSF47384">
    <property type="entry name" value="Homodimeric domain of signal transducing histidine kinase"/>
    <property type="match status" value="1"/>
</dbReference>
<evidence type="ECO:0000256" key="8">
    <source>
        <dbReference type="ARBA" id="ARBA00022840"/>
    </source>
</evidence>
<dbReference type="Gene3D" id="1.20.120.160">
    <property type="entry name" value="HPT domain"/>
    <property type="match status" value="1"/>
</dbReference>
<evidence type="ECO:0000259" key="16">
    <source>
        <dbReference type="PROSITE" id="PS50109"/>
    </source>
</evidence>
<feature type="domain" description="Histidine kinase" evidence="16">
    <location>
        <begin position="200"/>
        <end position="425"/>
    </location>
</feature>
<dbReference type="Pfam" id="PF00072">
    <property type="entry name" value="Response_reg"/>
    <property type="match status" value="1"/>
</dbReference>
<organism evidence="20 21">
    <name type="scientific">Chromatium okenii</name>
    <dbReference type="NCBI Taxonomy" id="61644"/>
    <lineage>
        <taxon>Bacteria</taxon>
        <taxon>Pseudomonadati</taxon>
        <taxon>Pseudomonadota</taxon>
        <taxon>Gammaproteobacteria</taxon>
        <taxon>Chromatiales</taxon>
        <taxon>Chromatiaceae</taxon>
        <taxon>Chromatium</taxon>
    </lineage>
</organism>
<dbReference type="CDD" id="cd16922">
    <property type="entry name" value="HATPase_EvgS-ArcB-TorS-like"/>
    <property type="match status" value="1"/>
</dbReference>
<evidence type="ECO:0000256" key="2">
    <source>
        <dbReference type="ARBA" id="ARBA00004370"/>
    </source>
</evidence>
<evidence type="ECO:0000313" key="21">
    <source>
        <dbReference type="Proteomes" id="UP000239936"/>
    </source>
</evidence>
<evidence type="ECO:0000256" key="6">
    <source>
        <dbReference type="ARBA" id="ARBA00022741"/>
    </source>
</evidence>
<feature type="coiled-coil region" evidence="14">
    <location>
        <begin position="166"/>
        <end position="193"/>
    </location>
</feature>
<dbReference type="PROSITE" id="PS50885">
    <property type="entry name" value="HAMP"/>
    <property type="match status" value="1"/>
</dbReference>
<evidence type="ECO:0000256" key="13">
    <source>
        <dbReference type="PROSITE-ProRule" id="PRU00169"/>
    </source>
</evidence>
<dbReference type="Proteomes" id="UP000239936">
    <property type="component" value="Unassembled WGS sequence"/>
</dbReference>
<dbReference type="InterPro" id="IPR003660">
    <property type="entry name" value="HAMP_dom"/>
</dbReference>
<dbReference type="EC" id="2.7.13.3" evidence="3"/>
<dbReference type="SMART" id="SM00388">
    <property type="entry name" value="HisKA"/>
    <property type="match status" value="1"/>
</dbReference>
<dbReference type="InterPro" id="IPR004358">
    <property type="entry name" value="Sig_transdc_His_kin-like_C"/>
</dbReference>
<dbReference type="Gene3D" id="6.10.340.10">
    <property type="match status" value="1"/>
</dbReference>
<keyword evidence="15" id="KW-1133">Transmembrane helix</keyword>
<dbReference type="GO" id="GO:0005524">
    <property type="term" value="F:ATP binding"/>
    <property type="evidence" value="ECO:0007669"/>
    <property type="project" value="UniProtKB-KW"/>
</dbReference>
<feature type="transmembrane region" description="Helical" evidence="15">
    <location>
        <begin position="86"/>
        <end position="105"/>
    </location>
</feature>
<evidence type="ECO:0000256" key="1">
    <source>
        <dbReference type="ARBA" id="ARBA00000085"/>
    </source>
</evidence>
<dbReference type="CDD" id="cd17546">
    <property type="entry name" value="REC_hyHK_CKI1_RcsC-like"/>
    <property type="match status" value="1"/>
</dbReference>
<keyword evidence="4 13" id="KW-0597">Phosphoprotein</keyword>
<dbReference type="SMART" id="SM00387">
    <property type="entry name" value="HATPase_c"/>
    <property type="match status" value="1"/>
</dbReference>
<dbReference type="AlphaFoldDB" id="A0A2S7XSH7"/>
<dbReference type="EMBL" id="PPGH01000034">
    <property type="protein sequence ID" value="PQJ96690.1"/>
    <property type="molecule type" value="Genomic_DNA"/>
</dbReference>
<comment type="catalytic activity">
    <reaction evidence="1">
        <text>ATP + protein L-histidine = ADP + protein N-phospho-L-histidine.</text>
        <dbReference type="EC" id="2.7.13.3"/>
    </reaction>
</comment>
<dbReference type="Gene3D" id="1.10.287.130">
    <property type="match status" value="1"/>
</dbReference>
<dbReference type="Pfam" id="PF00512">
    <property type="entry name" value="HisKA"/>
    <property type="match status" value="1"/>
</dbReference>
<keyword evidence="21" id="KW-1185">Reference proteome</keyword>
<evidence type="ECO:0000313" key="20">
    <source>
        <dbReference type="EMBL" id="PQJ96690.1"/>
    </source>
</evidence>
<dbReference type="InterPro" id="IPR011006">
    <property type="entry name" value="CheY-like_superfamily"/>
</dbReference>
<dbReference type="SUPFAM" id="SSF47226">
    <property type="entry name" value="Histidine-containing phosphotransfer domain, HPT domain"/>
    <property type="match status" value="1"/>
</dbReference>
<evidence type="ECO:0000256" key="3">
    <source>
        <dbReference type="ARBA" id="ARBA00012438"/>
    </source>
</evidence>
<dbReference type="CDD" id="cd06225">
    <property type="entry name" value="HAMP"/>
    <property type="match status" value="1"/>
</dbReference>
<dbReference type="FunFam" id="3.30.565.10:FF:000010">
    <property type="entry name" value="Sensor histidine kinase RcsC"/>
    <property type="match status" value="1"/>
</dbReference>
<keyword evidence="9" id="KW-0902">Two-component regulatory system</keyword>
<dbReference type="InterPro" id="IPR003594">
    <property type="entry name" value="HATPase_dom"/>
</dbReference>
<dbReference type="InterPro" id="IPR003661">
    <property type="entry name" value="HisK_dim/P_dom"/>
</dbReference>
<feature type="modified residue" description="Phosphohistidine" evidence="12">
    <location>
        <position position="657"/>
    </location>
</feature>
<accession>A0A2S7XSH7</accession>
<evidence type="ECO:0000256" key="14">
    <source>
        <dbReference type="SAM" id="Coils"/>
    </source>
</evidence>
<comment type="subunit">
    <text evidence="10">At low DSF concentrations, interacts with RpfF.</text>
</comment>
<dbReference type="SMART" id="SM00448">
    <property type="entry name" value="REC"/>
    <property type="match status" value="1"/>
</dbReference>
<feature type="modified residue" description="4-aspartylphosphate" evidence="13">
    <location>
        <position position="499"/>
    </location>
</feature>
<evidence type="ECO:0000256" key="12">
    <source>
        <dbReference type="PROSITE-ProRule" id="PRU00110"/>
    </source>
</evidence>
<feature type="domain" description="HPt" evidence="19">
    <location>
        <begin position="618"/>
        <end position="719"/>
    </location>
</feature>
<dbReference type="PROSITE" id="PS50894">
    <property type="entry name" value="HPT"/>
    <property type="match status" value="1"/>
</dbReference>
<dbReference type="FunFam" id="1.10.287.130:FF:000002">
    <property type="entry name" value="Two-component osmosensing histidine kinase"/>
    <property type="match status" value="1"/>
</dbReference>
<proteinExistence type="predicted"/>
<dbReference type="Pfam" id="PF01627">
    <property type="entry name" value="Hpt"/>
    <property type="match status" value="1"/>
</dbReference>
<dbReference type="InterPro" id="IPR036641">
    <property type="entry name" value="HPT_dom_sf"/>
</dbReference>
<comment type="subcellular location">
    <subcellularLocation>
        <location evidence="2">Membrane</location>
    </subcellularLocation>
</comment>
<evidence type="ECO:0000259" key="19">
    <source>
        <dbReference type="PROSITE" id="PS50894"/>
    </source>
</evidence>
<keyword evidence="15" id="KW-0812">Transmembrane</keyword>
<dbReference type="SUPFAM" id="SSF52172">
    <property type="entry name" value="CheY-like"/>
    <property type="match status" value="1"/>
</dbReference>
<keyword evidence="15" id="KW-0472">Membrane</keyword>
<dbReference type="PROSITE" id="PS50109">
    <property type="entry name" value="HIS_KIN"/>
    <property type="match status" value="1"/>
</dbReference>
<dbReference type="PRINTS" id="PR00344">
    <property type="entry name" value="BCTRLSENSOR"/>
</dbReference>
<dbReference type="InterPro" id="IPR036097">
    <property type="entry name" value="HisK_dim/P_sf"/>
</dbReference>
<keyword evidence="5" id="KW-0808">Transferase</keyword>
<evidence type="ECO:0000256" key="7">
    <source>
        <dbReference type="ARBA" id="ARBA00022777"/>
    </source>
</evidence>
<evidence type="ECO:0000256" key="10">
    <source>
        <dbReference type="ARBA" id="ARBA00064003"/>
    </source>
</evidence>
<dbReference type="PROSITE" id="PS50110">
    <property type="entry name" value="RESPONSE_REGULATORY"/>
    <property type="match status" value="1"/>
</dbReference>
<dbReference type="GO" id="GO:0000155">
    <property type="term" value="F:phosphorelay sensor kinase activity"/>
    <property type="evidence" value="ECO:0007669"/>
    <property type="project" value="InterPro"/>
</dbReference>
<dbReference type="InterPro" id="IPR001789">
    <property type="entry name" value="Sig_transdc_resp-reg_receiver"/>
</dbReference>
<evidence type="ECO:0000256" key="5">
    <source>
        <dbReference type="ARBA" id="ARBA00022679"/>
    </source>
</evidence>
<dbReference type="InterPro" id="IPR008207">
    <property type="entry name" value="Sig_transdc_His_kin_Hpt_dom"/>
</dbReference>
<keyword evidence="8" id="KW-0067">ATP-binding</keyword>